<sequence>MTTVIERSIVNSEPIEFIPQPPMTPPVQVTGIVHWIHKNLFDGWYNSLLTLLSITILMWGLPPFISWAFIDSVWQGSAQACRVEGAGACWAFVVANFRILMVGIYPPEEVWRPTLSLILLFGVIGLTITQKVKGLRMVSLWLVLPFVAYWLIGGGSLGLPEVDQSRWGGLMLSLLLACVGIIISVPLGILLALGRFSNVPLLRIWCVTSIETIRGVPLITILFMASVMLPLFLPEGMDINNLLRIQVGIILFSSAYIAEVIRGGLQAIPNGQFDAAKALGLNYRWTMFYIVIPQALRHVLPPLIGRCIALFKDTSLVLIVGLLDLLGMLKSTTQDADWLGFEAESYVFGAFVYWVICYSMSRYGKHLEEQGAKSHH</sequence>
<evidence type="ECO:0000256" key="1">
    <source>
        <dbReference type="ARBA" id="ARBA00004429"/>
    </source>
</evidence>
<comment type="similarity">
    <text evidence="2">Belongs to the binding-protein-dependent transport system permease family. HisMQ subfamily.</text>
</comment>
<dbReference type="InterPro" id="IPR010065">
    <property type="entry name" value="AA_ABC_transptr_permease_3TM"/>
</dbReference>
<dbReference type="Proteomes" id="UP001156690">
    <property type="component" value="Unassembled WGS sequence"/>
</dbReference>
<name>A0AAV5NZ42_9VIBR</name>
<dbReference type="InterPro" id="IPR000515">
    <property type="entry name" value="MetI-like"/>
</dbReference>
<evidence type="ECO:0000256" key="6">
    <source>
        <dbReference type="ARBA" id="ARBA00022970"/>
    </source>
</evidence>
<keyword evidence="4" id="KW-1003">Cell membrane</keyword>
<evidence type="ECO:0000313" key="11">
    <source>
        <dbReference type="EMBL" id="GLQ75817.1"/>
    </source>
</evidence>
<evidence type="ECO:0000256" key="2">
    <source>
        <dbReference type="ARBA" id="ARBA00010072"/>
    </source>
</evidence>
<feature type="transmembrane region" description="Helical" evidence="9">
    <location>
        <begin position="48"/>
        <end position="70"/>
    </location>
</feature>
<comment type="subcellular location">
    <subcellularLocation>
        <location evidence="1">Cell inner membrane</location>
        <topology evidence="1">Multi-pass membrane protein</topology>
    </subcellularLocation>
    <subcellularLocation>
        <location evidence="9">Cell membrane</location>
        <topology evidence="9">Multi-pass membrane protein</topology>
    </subcellularLocation>
</comment>
<gene>
    <name evidence="11" type="ORF">GCM10007932_51800</name>
</gene>
<feature type="transmembrane region" description="Helical" evidence="9">
    <location>
        <begin position="171"/>
        <end position="194"/>
    </location>
</feature>
<dbReference type="PANTHER" id="PTHR30614:SF41">
    <property type="entry name" value="INNER MEMBRANE AMINO-ACID ABC TRANSPORTER PERMEASE PROTEIN YHDY"/>
    <property type="match status" value="1"/>
</dbReference>
<dbReference type="CDD" id="cd06261">
    <property type="entry name" value="TM_PBP2"/>
    <property type="match status" value="1"/>
</dbReference>
<dbReference type="InterPro" id="IPR035906">
    <property type="entry name" value="MetI-like_sf"/>
</dbReference>
<keyword evidence="7 9" id="KW-1133">Transmembrane helix</keyword>
<dbReference type="RefSeq" id="WP_126606674.1">
    <property type="nucleotide sequence ID" value="NZ_AP025145.1"/>
</dbReference>
<evidence type="ECO:0000256" key="9">
    <source>
        <dbReference type="RuleBase" id="RU363032"/>
    </source>
</evidence>
<organism evidence="11 12">
    <name type="scientific">Vibrio penaeicida</name>
    <dbReference type="NCBI Taxonomy" id="104609"/>
    <lineage>
        <taxon>Bacteria</taxon>
        <taxon>Pseudomonadati</taxon>
        <taxon>Pseudomonadota</taxon>
        <taxon>Gammaproteobacteria</taxon>
        <taxon>Vibrionales</taxon>
        <taxon>Vibrionaceae</taxon>
        <taxon>Vibrio</taxon>
    </lineage>
</organism>
<evidence type="ECO:0000256" key="7">
    <source>
        <dbReference type="ARBA" id="ARBA00022989"/>
    </source>
</evidence>
<feature type="domain" description="ABC transmembrane type-1" evidence="10">
    <location>
        <begin position="170"/>
        <end position="364"/>
    </location>
</feature>
<dbReference type="Pfam" id="PF00528">
    <property type="entry name" value="BPD_transp_1"/>
    <property type="match status" value="1"/>
</dbReference>
<dbReference type="AlphaFoldDB" id="A0AAV5NZ42"/>
<comment type="caution">
    <text evidence="11">The sequence shown here is derived from an EMBL/GenBank/DDBJ whole genome shotgun (WGS) entry which is preliminary data.</text>
</comment>
<feature type="transmembrane region" description="Helical" evidence="9">
    <location>
        <begin position="215"/>
        <end position="233"/>
    </location>
</feature>
<proteinExistence type="inferred from homology"/>
<feature type="transmembrane region" description="Helical" evidence="9">
    <location>
        <begin position="140"/>
        <end position="159"/>
    </location>
</feature>
<dbReference type="GO" id="GO:0006865">
    <property type="term" value="P:amino acid transport"/>
    <property type="evidence" value="ECO:0007669"/>
    <property type="project" value="UniProtKB-KW"/>
</dbReference>
<evidence type="ECO:0000259" key="10">
    <source>
        <dbReference type="PROSITE" id="PS50928"/>
    </source>
</evidence>
<evidence type="ECO:0000256" key="4">
    <source>
        <dbReference type="ARBA" id="ARBA00022475"/>
    </source>
</evidence>
<dbReference type="PANTHER" id="PTHR30614">
    <property type="entry name" value="MEMBRANE COMPONENT OF AMINO ACID ABC TRANSPORTER"/>
    <property type="match status" value="1"/>
</dbReference>
<feature type="transmembrane region" description="Helical" evidence="9">
    <location>
        <begin position="110"/>
        <end position="128"/>
    </location>
</feature>
<dbReference type="PROSITE" id="PS50928">
    <property type="entry name" value="ABC_TM1"/>
    <property type="match status" value="1"/>
</dbReference>
<dbReference type="Gene3D" id="1.10.3720.10">
    <property type="entry name" value="MetI-like"/>
    <property type="match status" value="1"/>
</dbReference>
<dbReference type="EMBL" id="BSNX01000075">
    <property type="protein sequence ID" value="GLQ75817.1"/>
    <property type="molecule type" value="Genomic_DNA"/>
</dbReference>
<dbReference type="GO" id="GO:0022857">
    <property type="term" value="F:transmembrane transporter activity"/>
    <property type="evidence" value="ECO:0007669"/>
    <property type="project" value="InterPro"/>
</dbReference>
<keyword evidence="8 9" id="KW-0472">Membrane</keyword>
<evidence type="ECO:0000256" key="8">
    <source>
        <dbReference type="ARBA" id="ARBA00023136"/>
    </source>
</evidence>
<dbReference type="GO" id="GO:0043190">
    <property type="term" value="C:ATP-binding cassette (ABC) transporter complex"/>
    <property type="evidence" value="ECO:0007669"/>
    <property type="project" value="InterPro"/>
</dbReference>
<keyword evidence="5 9" id="KW-0812">Transmembrane</keyword>
<dbReference type="NCBIfam" id="TIGR01726">
    <property type="entry name" value="HEQRo_perm_3TM"/>
    <property type="match status" value="1"/>
</dbReference>
<keyword evidence="3 9" id="KW-0813">Transport</keyword>
<keyword evidence="12" id="KW-1185">Reference proteome</keyword>
<protein>
    <submittedName>
        <fullName evidence="11">Amino acid ABC transporter permease</fullName>
    </submittedName>
</protein>
<evidence type="ECO:0000256" key="3">
    <source>
        <dbReference type="ARBA" id="ARBA00022448"/>
    </source>
</evidence>
<dbReference type="InterPro" id="IPR043429">
    <property type="entry name" value="ArtM/GltK/GlnP/TcyL/YhdX-like"/>
</dbReference>
<reference evidence="12" key="1">
    <citation type="journal article" date="2019" name="Int. J. Syst. Evol. Microbiol.">
        <title>The Global Catalogue of Microorganisms (GCM) 10K type strain sequencing project: providing services to taxonomists for standard genome sequencing and annotation.</title>
        <authorList>
            <consortium name="The Broad Institute Genomics Platform"/>
            <consortium name="The Broad Institute Genome Sequencing Center for Infectious Disease"/>
            <person name="Wu L."/>
            <person name="Ma J."/>
        </authorList>
    </citation>
    <scope>NUCLEOTIDE SEQUENCE [LARGE SCALE GENOMIC DNA]</scope>
    <source>
        <strain evidence="12">NBRC 15640</strain>
    </source>
</reference>
<evidence type="ECO:0000313" key="12">
    <source>
        <dbReference type="Proteomes" id="UP001156690"/>
    </source>
</evidence>
<keyword evidence="6" id="KW-0029">Amino-acid transport</keyword>
<dbReference type="SUPFAM" id="SSF161098">
    <property type="entry name" value="MetI-like"/>
    <property type="match status" value="1"/>
</dbReference>
<accession>A0AAV5NZ42</accession>
<evidence type="ECO:0000256" key="5">
    <source>
        <dbReference type="ARBA" id="ARBA00022692"/>
    </source>
</evidence>
<feature type="transmembrane region" description="Helical" evidence="9">
    <location>
        <begin position="82"/>
        <end position="104"/>
    </location>
</feature>